<evidence type="ECO:0000259" key="1">
    <source>
        <dbReference type="Pfam" id="PF09588"/>
    </source>
</evidence>
<comment type="caution">
    <text evidence="2">The sequence shown here is derived from an EMBL/GenBank/DDBJ whole genome shotgun (WGS) entry which is preliminary data.</text>
</comment>
<evidence type="ECO:0000313" key="3">
    <source>
        <dbReference type="Proteomes" id="UP000315234"/>
    </source>
</evidence>
<dbReference type="Pfam" id="PF09588">
    <property type="entry name" value="YqaJ"/>
    <property type="match status" value="1"/>
</dbReference>
<dbReference type="InterPro" id="IPR011335">
    <property type="entry name" value="Restrct_endonuc-II-like"/>
</dbReference>
<dbReference type="Proteomes" id="UP000315234">
    <property type="component" value="Unassembled WGS sequence"/>
</dbReference>
<accession>A0AAQ1TXY4</accession>
<organism evidence="2 3">
    <name type="scientific">Corynebacterium striatum</name>
    <dbReference type="NCBI Taxonomy" id="43770"/>
    <lineage>
        <taxon>Bacteria</taxon>
        <taxon>Bacillati</taxon>
        <taxon>Actinomycetota</taxon>
        <taxon>Actinomycetes</taxon>
        <taxon>Mycobacteriales</taxon>
        <taxon>Corynebacteriaceae</taxon>
        <taxon>Corynebacterium</taxon>
    </lineage>
</organism>
<dbReference type="NCBIfam" id="TIGR03033">
    <property type="entry name" value="phage_rel_nuc"/>
    <property type="match status" value="1"/>
</dbReference>
<dbReference type="InterPro" id="IPR011604">
    <property type="entry name" value="PDDEXK-like_dom_sf"/>
</dbReference>
<dbReference type="RefSeq" id="WP_005529556.1">
    <property type="nucleotide sequence ID" value="NZ_BJLD01000001.1"/>
</dbReference>
<dbReference type="EMBL" id="BJLD01000001">
    <property type="protein sequence ID" value="GEA42111.1"/>
    <property type="molecule type" value="Genomic_DNA"/>
</dbReference>
<protein>
    <recommendedName>
        <fullName evidence="1">YqaJ viral recombinase domain-containing protein</fullName>
    </recommendedName>
</protein>
<evidence type="ECO:0000313" key="2">
    <source>
        <dbReference type="EMBL" id="GEA42111.1"/>
    </source>
</evidence>
<dbReference type="SUPFAM" id="SSF52980">
    <property type="entry name" value="Restriction endonuclease-like"/>
    <property type="match status" value="1"/>
</dbReference>
<name>A0AAQ1TXY4_CORST</name>
<dbReference type="AlphaFoldDB" id="A0AAQ1TXY4"/>
<sequence>MNNTTYAQPRATIIPGSSEHAKVVTGSKVATILGISPYKTTVELWHQMRGEAEAEEATTAMMRGTIQESGILAWFFQVLRPDIEQVSGETTITRPDLPWAAANPDAVGVEDGDTIFVEAKSIARAKNSDGIHTEADEWGEPGTDEIPLYYYVQVLWQMHMTHGPEGERVTRTYVVKHGPWVDQYDVFPIDYDPHTAHTLEMKAKAFFDSLTLPECPYPIDNRVGIHKFFAKLHPDIEPDLEWEVSPDDALDYLTAKAERTDAQAREDGAKARILKAMGTARVATCNGHTIGYRRATKKGVSLYPPQKLPTINQITTK</sequence>
<dbReference type="InterPro" id="IPR017482">
    <property type="entry name" value="Lambda-type_endonuclease"/>
</dbReference>
<reference evidence="2 3" key="1">
    <citation type="submission" date="2019-06" db="EMBL/GenBank/DDBJ databases">
        <title>Draft genome sequence of Corynebacterium striatum NBRC 15291.</title>
        <authorList>
            <person name="Miura T."/>
            <person name="Furukawa M."/>
            <person name="Shimamura M."/>
            <person name="Ohyama Y."/>
            <person name="Yamazoe A."/>
            <person name="Kawasaki H."/>
        </authorList>
    </citation>
    <scope>NUCLEOTIDE SEQUENCE [LARGE SCALE GENOMIC DNA]</scope>
    <source>
        <strain evidence="2 3">NBRC 15291</strain>
    </source>
</reference>
<feature type="domain" description="YqaJ viral recombinase" evidence="1">
    <location>
        <begin position="20"/>
        <end position="161"/>
    </location>
</feature>
<gene>
    <name evidence="2" type="ORF">Cst04h_02810</name>
</gene>
<dbReference type="InterPro" id="IPR019080">
    <property type="entry name" value="YqaJ_viral_recombinase"/>
</dbReference>
<dbReference type="Gene3D" id="3.90.320.10">
    <property type="match status" value="1"/>
</dbReference>
<proteinExistence type="predicted"/>